<dbReference type="RefSeq" id="WP_191688944.1">
    <property type="nucleotide sequence ID" value="NZ_JACSQY010000003.1"/>
</dbReference>
<sequence>MNTPENSQMTVEEAEEYGRQMDAKNRALEKTHYLEESPIEEGKVTPPLSEEEIKKRTGAGNFDNVQDSGAMNSINS</sequence>
<comment type="caution">
    <text evidence="2">The sequence shown here is derived from an EMBL/GenBank/DDBJ whole genome shotgun (WGS) entry which is preliminary data.</text>
</comment>
<keyword evidence="3" id="KW-1185">Reference proteome</keyword>
<reference evidence="2 3" key="1">
    <citation type="submission" date="2020-08" db="EMBL/GenBank/DDBJ databases">
        <title>A Genomic Blueprint of the Chicken Gut Microbiome.</title>
        <authorList>
            <person name="Gilroy R."/>
            <person name="Ravi A."/>
            <person name="Getino M."/>
            <person name="Pursley I."/>
            <person name="Horton D.L."/>
            <person name="Alikhan N.-F."/>
            <person name="Baker D."/>
            <person name="Gharbi K."/>
            <person name="Hall N."/>
            <person name="Watson M."/>
            <person name="Adriaenssens E.M."/>
            <person name="Foster-Nyarko E."/>
            <person name="Jarju S."/>
            <person name="Secka A."/>
            <person name="Antonio M."/>
            <person name="Oren A."/>
            <person name="Chaudhuri R."/>
            <person name="La Ragione R.M."/>
            <person name="Hildebrand F."/>
            <person name="Pallen M.J."/>
        </authorList>
    </citation>
    <scope>NUCLEOTIDE SEQUENCE [LARGE SCALE GENOMIC DNA]</scope>
    <source>
        <strain evidence="2 3">Sa3CUA8</strain>
    </source>
</reference>
<evidence type="ECO:0008006" key="4">
    <source>
        <dbReference type="Google" id="ProtNLM"/>
    </source>
</evidence>
<feature type="region of interest" description="Disordered" evidence="1">
    <location>
        <begin position="31"/>
        <end position="76"/>
    </location>
</feature>
<evidence type="ECO:0000256" key="1">
    <source>
        <dbReference type="SAM" id="MobiDB-lite"/>
    </source>
</evidence>
<dbReference type="EMBL" id="JACSQY010000003">
    <property type="protein sequence ID" value="MBD7907785.1"/>
    <property type="molecule type" value="Genomic_DNA"/>
</dbReference>
<dbReference type="Proteomes" id="UP000659496">
    <property type="component" value="Unassembled WGS sequence"/>
</dbReference>
<proteinExistence type="predicted"/>
<feature type="compositionally biased region" description="Polar residues" evidence="1">
    <location>
        <begin position="1"/>
        <end position="10"/>
    </location>
</feature>
<feature type="compositionally biased region" description="Basic and acidic residues" evidence="1">
    <location>
        <begin position="31"/>
        <end position="43"/>
    </location>
</feature>
<feature type="compositionally biased region" description="Polar residues" evidence="1">
    <location>
        <begin position="63"/>
        <end position="76"/>
    </location>
</feature>
<organism evidence="2 3">
    <name type="scientific">Sporosarcina gallistercoris</name>
    <dbReference type="NCBI Taxonomy" id="2762245"/>
    <lineage>
        <taxon>Bacteria</taxon>
        <taxon>Bacillati</taxon>
        <taxon>Bacillota</taxon>
        <taxon>Bacilli</taxon>
        <taxon>Bacillales</taxon>
        <taxon>Caryophanaceae</taxon>
        <taxon>Sporosarcina</taxon>
    </lineage>
</organism>
<gene>
    <name evidence="2" type="ORF">H9659_05545</name>
</gene>
<accession>A0ABR8PHZ0</accession>
<protein>
    <recommendedName>
        <fullName evidence="4">DUF4025 domain-containing protein</fullName>
    </recommendedName>
</protein>
<name>A0ABR8PHZ0_9BACL</name>
<feature type="region of interest" description="Disordered" evidence="1">
    <location>
        <begin position="1"/>
        <end position="20"/>
    </location>
</feature>
<evidence type="ECO:0000313" key="2">
    <source>
        <dbReference type="EMBL" id="MBD7907785.1"/>
    </source>
</evidence>
<evidence type="ECO:0000313" key="3">
    <source>
        <dbReference type="Proteomes" id="UP000659496"/>
    </source>
</evidence>